<keyword evidence="1" id="KW-0812">Transmembrane</keyword>
<comment type="caution">
    <text evidence="2">The sequence shown here is derived from an EMBL/GenBank/DDBJ whole genome shotgun (WGS) entry which is preliminary data.</text>
</comment>
<sequence length="271" mass="30784">MTKREADGSVVKKENLAWTDKMDNVLIEALVNEHKIGNQVNAIFTSQTNANMITTNPDATAFKAKKISNYDHLDILFLVDRASGSKAETTKEKNDKLNKSTKIKIEKVVDVNELMANNEVILDNEYKDDDGDIQIVSATHVTPDESSKAKKLENEDEVVAEPVPQPQPESFELSIVHTFKEIIDITREGNKYHVYTGEEIEKELEPMGLDDNEFVDAFIYLLPDTMTIFSSSMKMRKIFVRKMINGGKKLVISSNFMVFRFFMVFCFGLHS</sequence>
<name>A0A9R1USC1_LACSA</name>
<dbReference type="AlphaFoldDB" id="A0A9R1USC1"/>
<keyword evidence="1" id="KW-0472">Membrane</keyword>
<organism evidence="2 3">
    <name type="scientific">Lactuca sativa</name>
    <name type="common">Garden lettuce</name>
    <dbReference type="NCBI Taxonomy" id="4236"/>
    <lineage>
        <taxon>Eukaryota</taxon>
        <taxon>Viridiplantae</taxon>
        <taxon>Streptophyta</taxon>
        <taxon>Embryophyta</taxon>
        <taxon>Tracheophyta</taxon>
        <taxon>Spermatophyta</taxon>
        <taxon>Magnoliopsida</taxon>
        <taxon>eudicotyledons</taxon>
        <taxon>Gunneridae</taxon>
        <taxon>Pentapetalae</taxon>
        <taxon>asterids</taxon>
        <taxon>campanulids</taxon>
        <taxon>Asterales</taxon>
        <taxon>Asteraceae</taxon>
        <taxon>Cichorioideae</taxon>
        <taxon>Cichorieae</taxon>
        <taxon>Lactucinae</taxon>
        <taxon>Lactuca</taxon>
    </lineage>
</organism>
<accession>A0A9R1USC1</accession>
<dbReference type="PANTHER" id="PTHR46929">
    <property type="entry name" value="EXPRESSED PROTEIN"/>
    <property type="match status" value="1"/>
</dbReference>
<reference evidence="2 3" key="1">
    <citation type="journal article" date="2017" name="Nat. Commun.">
        <title>Genome assembly with in vitro proximity ligation data and whole-genome triplication in lettuce.</title>
        <authorList>
            <person name="Reyes-Chin-Wo S."/>
            <person name="Wang Z."/>
            <person name="Yang X."/>
            <person name="Kozik A."/>
            <person name="Arikit S."/>
            <person name="Song C."/>
            <person name="Xia L."/>
            <person name="Froenicke L."/>
            <person name="Lavelle D.O."/>
            <person name="Truco M.J."/>
            <person name="Xia R."/>
            <person name="Zhu S."/>
            <person name="Xu C."/>
            <person name="Xu H."/>
            <person name="Xu X."/>
            <person name="Cox K."/>
            <person name="Korf I."/>
            <person name="Meyers B.C."/>
            <person name="Michelmore R.W."/>
        </authorList>
    </citation>
    <scope>NUCLEOTIDE SEQUENCE [LARGE SCALE GENOMIC DNA]</scope>
    <source>
        <strain evidence="3">cv. Salinas</strain>
        <tissue evidence="2">Seedlings</tissue>
    </source>
</reference>
<dbReference type="Proteomes" id="UP000235145">
    <property type="component" value="Unassembled WGS sequence"/>
</dbReference>
<gene>
    <name evidence="2" type="ORF">LSAT_V11C800427430</name>
</gene>
<evidence type="ECO:0000313" key="3">
    <source>
        <dbReference type="Proteomes" id="UP000235145"/>
    </source>
</evidence>
<keyword evidence="1" id="KW-1133">Transmembrane helix</keyword>
<proteinExistence type="predicted"/>
<evidence type="ECO:0000313" key="2">
    <source>
        <dbReference type="EMBL" id="KAJ0192613.1"/>
    </source>
</evidence>
<dbReference type="EMBL" id="NBSK02000008">
    <property type="protein sequence ID" value="KAJ0192613.1"/>
    <property type="molecule type" value="Genomic_DNA"/>
</dbReference>
<evidence type="ECO:0000256" key="1">
    <source>
        <dbReference type="SAM" id="Phobius"/>
    </source>
</evidence>
<keyword evidence="3" id="KW-1185">Reference proteome</keyword>
<feature type="transmembrane region" description="Helical" evidence="1">
    <location>
        <begin position="250"/>
        <end position="270"/>
    </location>
</feature>
<protein>
    <submittedName>
        <fullName evidence="2">Uncharacterized protein</fullName>
    </submittedName>
</protein>
<dbReference type="PANTHER" id="PTHR46929:SF4">
    <property type="entry name" value="MYB_SANT-LIKE DOMAIN-CONTAINING PROTEIN"/>
    <property type="match status" value="1"/>
</dbReference>